<proteinExistence type="predicted"/>
<dbReference type="SUPFAM" id="SSF51658">
    <property type="entry name" value="Xylose isomerase-like"/>
    <property type="match status" value="1"/>
</dbReference>
<accession>A0ABY9SXE1</accession>
<name>A0ABY9SXE1_BREBE</name>
<keyword evidence="1" id="KW-0413">Isomerase</keyword>
<organism evidence="1 2">
    <name type="scientific">Brevibacillus brevis</name>
    <name type="common">Bacillus brevis</name>
    <dbReference type="NCBI Taxonomy" id="1393"/>
    <lineage>
        <taxon>Bacteria</taxon>
        <taxon>Bacillati</taxon>
        <taxon>Bacillota</taxon>
        <taxon>Bacilli</taxon>
        <taxon>Bacillales</taxon>
        <taxon>Paenibacillaceae</taxon>
        <taxon>Brevibacillus</taxon>
    </lineage>
</organism>
<evidence type="ECO:0000313" key="1">
    <source>
        <dbReference type="EMBL" id="WNC12401.1"/>
    </source>
</evidence>
<dbReference type="InterPro" id="IPR036237">
    <property type="entry name" value="Xyl_isomerase-like_sf"/>
</dbReference>
<dbReference type="GO" id="GO:0016853">
    <property type="term" value="F:isomerase activity"/>
    <property type="evidence" value="ECO:0007669"/>
    <property type="project" value="UniProtKB-KW"/>
</dbReference>
<dbReference type="Proteomes" id="UP001256827">
    <property type="component" value="Chromosome"/>
</dbReference>
<gene>
    <name evidence="1" type="ORF">RGB73_16840</name>
</gene>
<dbReference type="RefSeq" id="WP_310763787.1">
    <property type="nucleotide sequence ID" value="NZ_CP134050.1"/>
</dbReference>
<sequence length="298" mass="35718">MHTFIIGLYGGFDEKKYERDFRQGFYGIEACLFETEADISRLSAASKERHFQIGIHFPLRKDAARLRDALFLAKEEHVRQDALDYIDRELAAVAEIQPAYMLFHYPKPVILDDRVDWSRWNFTDPREYVYESEYGQEEWADKTERLFSWLAVKAREYRVTPVLEFDALNRYVYESPFLASLLDRYPEIRLCLDVGRLYVQERIDPFFDAKKVLEMYGKYALTVHLWNMKITDAFEYNHHPALPSCKPEDGWAPIEEYLRIIKRENPRVKIVFEHRSDRISDEQLDDCYRWIDRIMNQP</sequence>
<evidence type="ECO:0000313" key="2">
    <source>
        <dbReference type="Proteomes" id="UP001256827"/>
    </source>
</evidence>
<protein>
    <submittedName>
        <fullName evidence="1">Sugar phosphate isomerase/epimerase</fullName>
    </submittedName>
</protein>
<keyword evidence="2" id="KW-1185">Reference proteome</keyword>
<dbReference type="EMBL" id="CP134050">
    <property type="protein sequence ID" value="WNC12401.1"/>
    <property type="molecule type" value="Genomic_DNA"/>
</dbReference>
<dbReference type="Gene3D" id="3.20.20.150">
    <property type="entry name" value="Divalent-metal-dependent TIM barrel enzymes"/>
    <property type="match status" value="1"/>
</dbReference>
<reference evidence="1 2" key="1">
    <citation type="submission" date="2023-09" db="EMBL/GenBank/DDBJ databases">
        <title>Complete Genome and Methylome dissection of Bacillus brevis NEB573 original source of BbsI restriction endonuclease.</title>
        <authorList>
            <person name="Fomenkov A."/>
            <person name="Roberts R.D."/>
        </authorList>
    </citation>
    <scope>NUCLEOTIDE SEQUENCE [LARGE SCALE GENOMIC DNA]</scope>
    <source>
        <strain evidence="1 2">NEB573</strain>
    </source>
</reference>